<proteinExistence type="predicted"/>
<evidence type="ECO:0000313" key="6">
    <source>
        <dbReference type="EMBL" id="PRY93353.1"/>
    </source>
</evidence>
<comment type="caution">
    <text evidence="6">The sequence shown here is derived from an EMBL/GenBank/DDBJ whole genome shotgun (WGS) entry which is preliminary data.</text>
</comment>
<dbReference type="AlphaFoldDB" id="A0A2T0X326"/>
<dbReference type="InterPro" id="IPR023772">
    <property type="entry name" value="DNA-bd_HTH_TetR-type_CS"/>
</dbReference>
<sequence>MQDQSPLPEAKPIQGRKVAQVVDGARAVFLRDGFEGASVDAIAREAGVSKATLYSYFADKRVLFLHVGKCECQRQSGIAMGDIDEDAPVAEVLTRAGLTMLEFITSEFGQRVFRICVAEGERFPALAREFYESGPLVMRAHLVDFLRKAEDRGELRIEDHDMAAEQFHELCKAMVLPRVIFGMGTPTEDERRYVVDEAVRTFLARYAAG</sequence>
<keyword evidence="7" id="KW-1185">Reference proteome</keyword>
<dbReference type="GO" id="GO:0000976">
    <property type="term" value="F:transcription cis-regulatory region binding"/>
    <property type="evidence" value="ECO:0007669"/>
    <property type="project" value="TreeGrafter"/>
</dbReference>
<keyword evidence="3" id="KW-0804">Transcription</keyword>
<evidence type="ECO:0000313" key="7">
    <source>
        <dbReference type="Proteomes" id="UP000238801"/>
    </source>
</evidence>
<organism evidence="6 7">
    <name type="scientific">Hasllibacter halocynthiae</name>
    <dbReference type="NCBI Taxonomy" id="595589"/>
    <lineage>
        <taxon>Bacteria</taxon>
        <taxon>Pseudomonadati</taxon>
        <taxon>Pseudomonadota</taxon>
        <taxon>Alphaproteobacteria</taxon>
        <taxon>Rhodobacterales</taxon>
        <taxon>Roseobacteraceae</taxon>
        <taxon>Hasllibacter</taxon>
    </lineage>
</organism>
<name>A0A2T0X326_9RHOB</name>
<gene>
    <name evidence="6" type="ORF">BCF33_2221</name>
</gene>
<dbReference type="Pfam" id="PF00440">
    <property type="entry name" value="TetR_N"/>
    <property type="match status" value="1"/>
</dbReference>
<dbReference type="PANTHER" id="PTHR30055">
    <property type="entry name" value="HTH-TYPE TRANSCRIPTIONAL REGULATOR RUTR"/>
    <property type="match status" value="1"/>
</dbReference>
<dbReference type="InterPro" id="IPR039536">
    <property type="entry name" value="TetR_C_Proteobacteria"/>
</dbReference>
<evidence type="ECO:0000256" key="3">
    <source>
        <dbReference type="ARBA" id="ARBA00023163"/>
    </source>
</evidence>
<protein>
    <submittedName>
        <fullName evidence="6">TetR family transcriptional regulator</fullName>
    </submittedName>
</protein>
<reference evidence="6 7" key="1">
    <citation type="submission" date="2018-03" db="EMBL/GenBank/DDBJ databases">
        <title>Genomic Encyclopedia of Archaeal and Bacterial Type Strains, Phase II (KMG-II): from individual species to whole genera.</title>
        <authorList>
            <person name="Goeker M."/>
        </authorList>
    </citation>
    <scope>NUCLEOTIDE SEQUENCE [LARGE SCALE GENOMIC DNA]</scope>
    <source>
        <strain evidence="6 7">DSM 29318</strain>
    </source>
</reference>
<dbReference type="GO" id="GO:0003700">
    <property type="term" value="F:DNA-binding transcription factor activity"/>
    <property type="evidence" value="ECO:0007669"/>
    <property type="project" value="TreeGrafter"/>
</dbReference>
<dbReference type="InterPro" id="IPR036271">
    <property type="entry name" value="Tet_transcr_reg_TetR-rel_C_sf"/>
</dbReference>
<evidence type="ECO:0000259" key="5">
    <source>
        <dbReference type="PROSITE" id="PS50977"/>
    </source>
</evidence>
<dbReference type="SUPFAM" id="SSF48498">
    <property type="entry name" value="Tetracyclin repressor-like, C-terminal domain"/>
    <property type="match status" value="1"/>
</dbReference>
<dbReference type="EMBL" id="PVTT01000002">
    <property type="protein sequence ID" value="PRY93353.1"/>
    <property type="molecule type" value="Genomic_DNA"/>
</dbReference>
<dbReference type="InterPro" id="IPR050109">
    <property type="entry name" value="HTH-type_TetR-like_transc_reg"/>
</dbReference>
<evidence type="ECO:0000256" key="1">
    <source>
        <dbReference type="ARBA" id="ARBA00023015"/>
    </source>
</evidence>
<dbReference type="PRINTS" id="PR00455">
    <property type="entry name" value="HTHTETR"/>
</dbReference>
<dbReference type="Gene3D" id="1.10.357.10">
    <property type="entry name" value="Tetracycline Repressor, domain 2"/>
    <property type="match status" value="1"/>
</dbReference>
<dbReference type="InterPro" id="IPR001647">
    <property type="entry name" value="HTH_TetR"/>
</dbReference>
<dbReference type="Gene3D" id="1.10.10.60">
    <property type="entry name" value="Homeodomain-like"/>
    <property type="match status" value="1"/>
</dbReference>
<dbReference type="OrthoDB" id="9816431at2"/>
<keyword evidence="1" id="KW-0805">Transcription regulation</keyword>
<dbReference type="PANTHER" id="PTHR30055:SF146">
    <property type="entry name" value="HTH-TYPE TRANSCRIPTIONAL DUAL REGULATOR CECR"/>
    <property type="match status" value="1"/>
</dbReference>
<accession>A0A2T0X326</accession>
<dbReference type="PROSITE" id="PS01081">
    <property type="entry name" value="HTH_TETR_1"/>
    <property type="match status" value="1"/>
</dbReference>
<dbReference type="Proteomes" id="UP000238801">
    <property type="component" value="Unassembled WGS sequence"/>
</dbReference>
<evidence type="ECO:0000256" key="2">
    <source>
        <dbReference type="ARBA" id="ARBA00023125"/>
    </source>
</evidence>
<dbReference type="InterPro" id="IPR009057">
    <property type="entry name" value="Homeodomain-like_sf"/>
</dbReference>
<keyword evidence="2 4" id="KW-0238">DNA-binding</keyword>
<dbReference type="FunFam" id="1.10.10.60:FF:000141">
    <property type="entry name" value="TetR family transcriptional regulator"/>
    <property type="match status" value="1"/>
</dbReference>
<feature type="domain" description="HTH tetR-type" evidence="5">
    <location>
        <begin position="15"/>
        <end position="75"/>
    </location>
</feature>
<evidence type="ECO:0000256" key="4">
    <source>
        <dbReference type="PROSITE-ProRule" id="PRU00335"/>
    </source>
</evidence>
<dbReference type="PROSITE" id="PS50977">
    <property type="entry name" value="HTH_TETR_2"/>
    <property type="match status" value="1"/>
</dbReference>
<dbReference type="RefSeq" id="WP_106160955.1">
    <property type="nucleotide sequence ID" value="NZ_PVTT01000002.1"/>
</dbReference>
<dbReference type="Pfam" id="PF14246">
    <property type="entry name" value="TetR_C_7"/>
    <property type="match status" value="1"/>
</dbReference>
<feature type="DNA-binding region" description="H-T-H motif" evidence="4">
    <location>
        <begin position="38"/>
        <end position="57"/>
    </location>
</feature>
<dbReference type="SUPFAM" id="SSF46689">
    <property type="entry name" value="Homeodomain-like"/>
    <property type="match status" value="1"/>
</dbReference>